<comment type="caution">
    <text evidence="1">The sequence shown here is derived from an EMBL/GenBank/DDBJ whole genome shotgun (WGS) entry which is preliminary data.</text>
</comment>
<protein>
    <submittedName>
        <fullName evidence="1">Uncharacterized protein</fullName>
    </submittedName>
</protein>
<evidence type="ECO:0000313" key="1">
    <source>
        <dbReference type="EMBL" id="RUA22119.1"/>
    </source>
</evidence>
<name>A0A3S0NH19_9GAMM</name>
<dbReference type="AlphaFoldDB" id="A0A3S0NH19"/>
<sequence>MHFSPPTRRVVCRLTAAVHAARPGLSHRLSPLTADVGAGHLAATPGRAPAGSGLRAGWPFGAQLAATPVVAAILRPAIDGLMLADLLLLWALIVDDALPRAFRRSPPGCWPPSGVGQPCCLPQCRRLWLNG</sequence>
<proteinExistence type="predicted"/>
<organism evidence="1">
    <name type="scientific">Billgrantia gudaonensis</name>
    <dbReference type="NCBI Taxonomy" id="376427"/>
    <lineage>
        <taxon>Bacteria</taxon>
        <taxon>Pseudomonadati</taxon>
        <taxon>Pseudomonadota</taxon>
        <taxon>Gammaproteobacteria</taxon>
        <taxon>Oceanospirillales</taxon>
        <taxon>Halomonadaceae</taxon>
        <taxon>Billgrantia</taxon>
    </lineage>
</organism>
<dbReference type="EMBL" id="RXHI01000024">
    <property type="protein sequence ID" value="RUA22119.1"/>
    <property type="molecule type" value="Genomic_DNA"/>
</dbReference>
<gene>
    <name evidence="1" type="ORF">DSL92_07810</name>
</gene>
<accession>A0A3S0NH19</accession>
<reference evidence="1" key="1">
    <citation type="submission" date="2018-12" db="EMBL/GenBank/DDBJ databases">
        <authorList>
            <person name="Jadhav K."/>
            <person name="Kushwaha B."/>
            <person name="Jadhav I."/>
        </authorList>
    </citation>
    <scope>NUCLEOTIDE SEQUENCE [LARGE SCALE GENOMIC DNA]</scope>
    <source>
        <strain evidence="1">SBS 10</strain>
    </source>
</reference>